<dbReference type="GO" id="GO:0015074">
    <property type="term" value="P:DNA integration"/>
    <property type="evidence" value="ECO:0007669"/>
    <property type="project" value="InterPro"/>
</dbReference>
<dbReference type="Gene3D" id="3.10.10.10">
    <property type="entry name" value="HIV Type 1 Reverse Transcriptase, subunit A, domain 1"/>
    <property type="match status" value="1"/>
</dbReference>
<dbReference type="InterPro" id="IPR000477">
    <property type="entry name" value="RT_dom"/>
</dbReference>
<accession>A0A6J2XH67</accession>
<evidence type="ECO:0000313" key="5">
    <source>
        <dbReference type="RefSeq" id="XP_030750260.1"/>
    </source>
</evidence>
<dbReference type="InterPro" id="IPR041588">
    <property type="entry name" value="Integrase_H2C2"/>
</dbReference>
<dbReference type="GO" id="GO:0042575">
    <property type="term" value="C:DNA polymerase complex"/>
    <property type="evidence" value="ECO:0007669"/>
    <property type="project" value="UniProtKB-ARBA"/>
</dbReference>
<dbReference type="Proteomes" id="UP000504635">
    <property type="component" value="Unplaced"/>
</dbReference>
<dbReference type="PROSITE" id="PS50878">
    <property type="entry name" value="RT_POL"/>
    <property type="match status" value="1"/>
</dbReference>
<dbReference type="CDD" id="cd01647">
    <property type="entry name" value="RT_LTR"/>
    <property type="match status" value="1"/>
</dbReference>
<dbReference type="InterPro" id="IPR012337">
    <property type="entry name" value="RNaseH-like_sf"/>
</dbReference>
<dbReference type="Gene3D" id="3.30.420.10">
    <property type="entry name" value="Ribonuclease H-like superfamily/Ribonuclease H"/>
    <property type="match status" value="1"/>
</dbReference>
<dbReference type="AlphaFoldDB" id="A0A6J2XH67"/>
<organism evidence="4 5">
    <name type="scientific">Sitophilus oryzae</name>
    <name type="common">Rice weevil</name>
    <name type="synonym">Curculio oryzae</name>
    <dbReference type="NCBI Taxonomy" id="7048"/>
    <lineage>
        <taxon>Eukaryota</taxon>
        <taxon>Metazoa</taxon>
        <taxon>Ecdysozoa</taxon>
        <taxon>Arthropoda</taxon>
        <taxon>Hexapoda</taxon>
        <taxon>Insecta</taxon>
        <taxon>Pterygota</taxon>
        <taxon>Neoptera</taxon>
        <taxon>Endopterygota</taxon>
        <taxon>Coleoptera</taxon>
        <taxon>Polyphaga</taxon>
        <taxon>Cucujiformia</taxon>
        <taxon>Curculionidae</taxon>
        <taxon>Dryophthorinae</taxon>
        <taxon>Sitophilus</taxon>
    </lineage>
</organism>
<proteinExistence type="predicted"/>
<dbReference type="InterPro" id="IPR043502">
    <property type="entry name" value="DNA/RNA_pol_sf"/>
</dbReference>
<sequence>MSTPMIVLPLLSKLKQLPDLSALIEEYVDIFNYGLHQPKTKTVQHEIHLSDPHKKIMLKPYSLNPHLKEVMYEQVDEMLSAGVIEPSTSSYCFPVVMVSIDGKKPRFCVDYRQLNQITIEEPSILPKISDTLKDLGNATIFSVLDLKSGYWQAPLHPSSKQYIAFSTPEGALYQFTVMPFDLRNAPGAFQRLMTNEVLCGYLNNFDEVYLDDIIIYSPNLETHTYHLRLVYERLRIHGLRISPEKCQIATSEIDYLGHHISGNTILPQKKHILAIHDFPTPKSKKQLQTLLWLDRYKDSKSKLTRWALLLQEYSFDLRHCAGKDNELPDFLSRNPENKTFNIQDIDNERLLPPGSNSNITGPECVQVNNISHMNLFENVANAQRRSLPLRRKVSKWKRIHFKSHKNLSEQRFLDSYAVHEEEDLLYKRCRLSEKLVVPRAFIQAVIAFFHDNSENAHPGRDDTARQISRRYYFKNLHKTVGPYNTSRRGKKYILYVEDVVTKWVEADAFSEVDSKTIIKFLKYEVFSRFGVPQTIISDNGPQFRSKIYKKFSQDYNFNLLFVPIYHQQSRPVERRNQELKKVLRTLLLDKPEKHWDAYLPEALRILRTRRNAATDVTPAMALLGYDLPGAGEWNLPSYKSERDLAESKSCEERIHNIKIHQDEKDILTRQNYLQSFLMWETQL</sequence>
<dbReference type="SUPFAM" id="SSF53098">
    <property type="entry name" value="Ribonuclease H-like"/>
    <property type="match status" value="1"/>
</dbReference>
<dbReference type="OrthoDB" id="125159at2759"/>
<dbReference type="Gene3D" id="3.30.70.270">
    <property type="match status" value="1"/>
</dbReference>
<evidence type="ECO:0000256" key="1">
    <source>
        <dbReference type="ARBA" id="ARBA00012493"/>
    </source>
</evidence>
<evidence type="ECO:0000259" key="2">
    <source>
        <dbReference type="PROSITE" id="PS50878"/>
    </source>
</evidence>
<dbReference type="InterPro" id="IPR001584">
    <property type="entry name" value="Integrase_cat-core"/>
</dbReference>
<dbReference type="SUPFAM" id="SSF56672">
    <property type="entry name" value="DNA/RNA polymerases"/>
    <property type="match status" value="1"/>
</dbReference>
<dbReference type="GO" id="GO:0003676">
    <property type="term" value="F:nucleic acid binding"/>
    <property type="evidence" value="ECO:0007669"/>
    <property type="project" value="InterPro"/>
</dbReference>
<dbReference type="PANTHER" id="PTHR37984:SF5">
    <property type="entry name" value="PROTEIN NYNRIN-LIKE"/>
    <property type="match status" value="1"/>
</dbReference>
<feature type="domain" description="Integrase catalytic" evidence="3">
    <location>
        <begin position="454"/>
        <end position="626"/>
    </location>
</feature>
<dbReference type="InParanoid" id="A0A6J2XH67"/>
<reference evidence="5" key="1">
    <citation type="submission" date="2025-08" db="UniProtKB">
        <authorList>
            <consortium name="RefSeq"/>
        </authorList>
    </citation>
    <scope>IDENTIFICATION</scope>
    <source>
        <tissue evidence="5">Gonads</tissue>
    </source>
</reference>
<dbReference type="Pfam" id="PF00078">
    <property type="entry name" value="RVT_1"/>
    <property type="match status" value="1"/>
</dbReference>
<dbReference type="EC" id="2.7.7.49" evidence="1"/>
<feature type="domain" description="Reverse transcriptase" evidence="2">
    <location>
        <begin position="1"/>
        <end position="260"/>
    </location>
</feature>
<evidence type="ECO:0000313" key="4">
    <source>
        <dbReference type="Proteomes" id="UP000504635"/>
    </source>
</evidence>
<dbReference type="InterPro" id="IPR050951">
    <property type="entry name" value="Retrovirus_Pol_polyprotein"/>
</dbReference>
<dbReference type="GeneID" id="115878045"/>
<dbReference type="InterPro" id="IPR043128">
    <property type="entry name" value="Rev_trsase/Diguanyl_cyclase"/>
</dbReference>
<keyword evidence="4" id="KW-1185">Reference proteome</keyword>
<dbReference type="RefSeq" id="XP_030750260.1">
    <property type="nucleotide sequence ID" value="XM_030894400.1"/>
</dbReference>
<dbReference type="Gene3D" id="1.10.340.70">
    <property type="match status" value="1"/>
</dbReference>
<name>A0A6J2XH67_SITOR</name>
<dbReference type="InterPro" id="IPR036397">
    <property type="entry name" value="RNaseH_sf"/>
</dbReference>
<dbReference type="Pfam" id="PF17921">
    <property type="entry name" value="Integrase_H2C2"/>
    <property type="match status" value="1"/>
</dbReference>
<protein>
    <recommendedName>
        <fullName evidence="1">RNA-directed DNA polymerase</fullName>
        <ecNumber evidence="1">2.7.7.49</ecNumber>
    </recommendedName>
</protein>
<dbReference type="PANTHER" id="PTHR37984">
    <property type="entry name" value="PROTEIN CBG26694"/>
    <property type="match status" value="1"/>
</dbReference>
<gene>
    <name evidence="5" type="primary">LOC115878045</name>
</gene>
<dbReference type="GO" id="GO:0003964">
    <property type="term" value="F:RNA-directed DNA polymerase activity"/>
    <property type="evidence" value="ECO:0007669"/>
    <property type="project" value="UniProtKB-EC"/>
</dbReference>
<evidence type="ECO:0000259" key="3">
    <source>
        <dbReference type="PROSITE" id="PS50994"/>
    </source>
</evidence>
<dbReference type="Pfam" id="PF00665">
    <property type="entry name" value="rve"/>
    <property type="match status" value="1"/>
</dbReference>
<dbReference type="PROSITE" id="PS50994">
    <property type="entry name" value="INTEGRASE"/>
    <property type="match status" value="1"/>
</dbReference>
<dbReference type="KEGG" id="soy:115878045"/>